<dbReference type="Proteomes" id="UP001472677">
    <property type="component" value="Unassembled WGS sequence"/>
</dbReference>
<evidence type="ECO:0000313" key="9">
    <source>
        <dbReference type="EMBL" id="KAK8490472.1"/>
    </source>
</evidence>
<evidence type="ECO:0000313" key="10">
    <source>
        <dbReference type="Proteomes" id="UP001472677"/>
    </source>
</evidence>
<name>A0ABR2AC90_9ROSI</name>
<feature type="non-terminal residue" evidence="9">
    <location>
        <position position="94"/>
    </location>
</feature>
<evidence type="ECO:0000256" key="5">
    <source>
        <dbReference type="ARBA" id="ARBA00022989"/>
    </source>
</evidence>
<keyword evidence="6 8" id="KW-0472">Membrane</keyword>
<evidence type="ECO:0000256" key="6">
    <source>
        <dbReference type="ARBA" id="ARBA00023136"/>
    </source>
</evidence>
<dbReference type="InterPro" id="IPR036640">
    <property type="entry name" value="ABC1_TM_sf"/>
</dbReference>
<reference evidence="9 10" key="1">
    <citation type="journal article" date="2024" name="G3 (Bethesda)">
        <title>Genome assembly of Hibiscus sabdariffa L. provides insights into metabolisms of medicinal natural products.</title>
        <authorList>
            <person name="Kim T."/>
        </authorList>
    </citation>
    <scope>NUCLEOTIDE SEQUENCE [LARGE SCALE GENOMIC DNA]</scope>
    <source>
        <strain evidence="9">TK-2024</strain>
        <tissue evidence="9">Old leaves</tissue>
    </source>
</reference>
<dbReference type="EMBL" id="JBBPBM010000858">
    <property type="protein sequence ID" value="KAK8490472.1"/>
    <property type="molecule type" value="Genomic_DNA"/>
</dbReference>
<gene>
    <name evidence="9" type="ORF">V6N12_076239</name>
</gene>
<keyword evidence="5 8" id="KW-1133">Transmembrane helix</keyword>
<dbReference type="PANTHER" id="PTHR45136">
    <property type="entry name" value="ABC TRANSPORTER DOMAIN-CONTAINING PROTEIN"/>
    <property type="match status" value="1"/>
</dbReference>
<evidence type="ECO:0000256" key="7">
    <source>
        <dbReference type="ARBA" id="ARBA00023180"/>
    </source>
</evidence>
<proteinExistence type="inferred from homology"/>
<keyword evidence="3 8" id="KW-0812">Transmembrane</keyword>
<keyword evidence="7" id="KW-0325">Glycoprotein</keyword>
<comment type="caution">
    <text evidence="9">The sequence shown here is derived from an EMBL/GenBank/DDBJ whole genome shotgun (WGS) entry which is preliminary data.</text>
</comment>
<organism evidence="9 10">
    <name type="scientific">Hibiscus sabdariffa</name>
    <name type="common">roselle</name>
    <dbReference type="NCBI Taxonomy" id="183260"/>
    <lineage>
        <taxon>Eukaryota</taxon>
        <taxon>Viridiplantae</taxon>
        <taxon>Streptophyta</taxon>
        <taxon>Embryophyta</taxon>
        <taxon>Tracheophyta</taxon>
        <taxon>Spermatophyta</taxon>
        <taxon>Magnoliopsida</taxon>
        <taxon>eudicotyledons</taxon>
        <taxon>Gunneridae</taxon>
        <taxon>Pentapetalae</taxon>
        <taxon>rosids</taxon>
        <taxon>malvids</taxon>
        <taxon>Malvales</taxon>
        <taxon>Malvaceae</taxon>
        <taxon>Malvoideae</taxon>
        <taxon>Hibiscus</taxon>
    </lineage>
</organism>
<feature type="transmembrane region" description="Helical" evidence="8">
    <location>
        <begin position="28"/>
        <end position="51"/>
    </location>
</feature>
<evidence type="ECO:0000256" key="8">
    <source>
        <dbReference type="SAM" id="Phobius"/>
    </source>
</evidence>
<sequence length="94" mass="10066">MGDEKQKSGAVVNGSVRSIFMHADGVDMWLMALGFIGALGDGFSTPLVLLVTSKLMNNLGDSSAFTADMFVHNINKNSMALLYLACGSWLTCFL</sequence>
<keyword evidence="2" id="KW-0813">Transport</keyword>
<dbReference type="Gene3D" id="1.20.1560.10">
    <property type="entry name" value="ABC transporter type 1, transmembrane domain"/>
    <property type="match status" value="1"/>
</dbReference>
<evidence type="ECO:0000256" key="3">
    <source>
        <dbReference type="ARBA" id="ARBA00022692"/>
    </source>
</evidence>
<dbReference type="PANTHER" id="PTHR45136:SF2">
    <property type="entry name" value="ABC TRANSPORTER DOMAIN-CONTAINING PROTEIN"/>
    <property type="match status" value="1"/>
</dbReference>
<protein>
    <submittedName>
        <fullName evidence="9">Uncharacterized protein</fullName>
    </submittedName>
</protein>
<keyword evidence="10" id="KW-1185">Reference proteome</keyword>
<evidence type="ECO:0000256" key="1">
    <source>
        <dbReference type="ARBA" id="ARBA00007577"/>
    </source>
</evidence>
<comment type="similarity">
    <text evidence="1">Belongs to the ABC transporter superfamily. ABCB family. Multidrug resistance exporter (TC 3.A.1.201) subfamily.</text>
</comment>
<keyword evidence="4" id="KW-0677">Repeat</keyword>
<evidence type="ECO:0000256" key="2">
    <source>
        <dbReference type="ARBA" id="ARBA00022448"/>
    </source>
</evidence>
<evidence type="ECO:0000256" key="4">
    <source>
        <dbReference type="ARBA" id="ARBA00022737"/>
    </source>
</evidence>
<accession>A0ABR2AC90</accession>